<keyword evidence="3" id="KW-0808">Transferase</keyword>
<dbReference type="Pfam" id="PF00078">
    <property type="entry name" value="RVT_1"/>
    <property type="match status" value="1"/>
</dbReference>
<feature type="domain" description="Reverse transcriptase" evidence="2">
    <location>
        <begin position="65"/>
        <end position="310"/>
    </location>
</feature>
<protein>
    <submittedName>
        <fullName evidence="3">Prophage PSPPH06, putative reverse transcriptase/maturase</fullName>
    </submittedName>
</protein>
<evidence type="ECO:0000313" key="4">
    <source>
        <dbReference type="Proteomes" id="UP000277952"/>
    </source>
</evidence>
<evidence type="ECO:0000313" key="3">
    <source>
        <dbReference type="EMBL" id="RML49506.1"/>
    </source>
</evidence>
<dbReference type="InterPro" id="IPR043502">
    <property type="entry name" value="DNA/RNA_pol_sf"/>
</dbReference>
<dbReference type="InterPro" id="IPR000477">
    <property type="entry name" value="RT_dom"/>
</dbReference>
<proteinExistence type="inferred from homology"/>
<dbReference type="InterPro" id="IPR051083">
    <property type="entry name" value="GrpII_Intron_Splice-Mob/Def"/>
</dbReference>
<keyword evidence="3" id="KW-0695">RNA-directed DNA polymerase</keyword>
<keyword evidence="3" id="KW-0548">Nucleotidyltransferase</keyword>
<comment type="similarity">
    <text evidence="1">Belongs to the bacterial reverse transcriptase family.</text>
</comment>
<dbReference type="SUPFAM" id="SSF56672">
    <property type="entry name" value="DNA/RNA polymerases"/>
    <property type="match status" value="1"/>
</dbReference>
<comment type="caution">
    <text evidence="3">The sequence shown here is derived from an EMBL/GenBank/DDBJ whole genome shotgun (WGS) entry which is preliminary data.</text>
</comment>
<dbReference type="PANTHER" id="PTHR34047">
    <property type="entry name" value="NUCLEAR INTRON MATURASE 1, MITOCHONDRIAL-RELATED"/>
    <property type="match status" value="1"/>
</dbReference>
<dbReference type="GO" id="GO:0003964">
    <property type="term" value="F:RNA-directed DNA polymerase activity"/>
    <property type="evidence" value="ECO:0007669"/>
    <property type="project" value="UniProtKB-KW"/>
</dbReference>
<dbReference type="PANTHER" id="PTHR34047:SF8">
    <property type="entry name" value="PROTEIN YKFC"/>
    <property type="match status" value="1"/>
</dbReference>
<accession>A0A3M2WDG4</accession>
<dbReference type="PROSITE" id="PS50878">
    <property type="entry name" value="RT_POL"/>
    <property type="match status" value="1"/>
</dbReference>
<dbReference type="AlphaFoldDB" id="A0A3M2WDG4"/>
<dbReference type="EMBL" id="RBNS01000276">
    <property type="protein sequence ID" value="RML49506.1"/>
    <property type="molecule type" value="Genomic_DNA"/>
</dbReference>
<name>A0A3M2WDG4_PSEA0</name>
<gene>
    <name evidence="3" type="ORF">ALQ94_03932</name>
</gene>
<evidence type="ECO:0000259" key="2">
    <source>
        <dbReference type="PROSITE" id="PS50878"/>
    </source>
</evidence>
<evidence type="ECO:0000256" key="1">
    <source>
        <dbReference type="ARBA" id="ARBA00034120"/>
    </source>
</evidence>
<reference evidence="3 4" key="1">
    <citation type="submission" date="2018-08" db="EMBL/GenBank/DDBJ databases">
        <title>Recombination of ecologically and evolutionarily significant loci maintains genetic cohesion in the Pseudomonas syringae species complex.</title>
        <authorList>
            <person name="Dillon M."/>
            <person name="Thakur S."/>
            <person name="Almeida R.N.D."/>
            <person name="Weir B.S."/>
            <person name="Guttman D.S."/>
        </authorList>
    </citation>
    <scope>NUCLEOTIDE SEQUENCE [LARGE SCALE GENOMIC DNA]</scope>
    <source>
        <strain evidence="3 4">19322</strain>
    </source>
</reference>
<organism evidence="3 4">
    <name type="scientific">Pseudomonas amygdali pv. morsprunorum</name>
    <dbReference type="NCBI Taxonomy" id="129138"/>
    <lineage>
        <taxon>Bacteria</taxon>
        <taxon>Pseudomonadati</taxon>
        <taxon>Pseudomonadota</taxon>
        <taxon>Gammaproteobacteria</taxon>
        <taxon>Pseudomonadales</taxon>
        <taxon>Pseudomonadaceae</taxon>
        <taxon>Pseudomonas</taxon>
        <taxon>Pseudomonas amygdali</taxon>
    </lineage>
</organism>
<sequence>MGESSLVSPNKQGVYMASSLYRRIYSGDSLYSAWRKVKESAFSSSSETIRNEAKDFESQLPKSLSDIQRALSKKTFTFQKQTGVAKTKANGNSRPIVLSPIPNRIVQRALLDALSRIKFVKEALATPTSYGGIKNKRVSMAIADAKQAISNGATYHIRSDIAEFFTKIDKARVVELVAPHIKCADTIALFRAAITTDLANIDVLRRQGLDEIFPLGVEGVAQGSPLSPLIANLYLYDFDITMNDGGVTCLRYIDDFLILGKDMGCVDRAFSKAQAELKKLSLHAYEPSAASEKASRGLTANGFDFLGCFVSAGLVQPSSTTRERFKKRIQSDLDASIRMMKYSVEALDIYPNGTYSGALQNLDRVILGWGEAFSFCTNGQWIKGLDDYITEVLTQYEVDKGKLFQNSKTNAQRRMLGVRLIADTYSKRSGPT</sequence>
<dbReference type="Proteomes" id="UP000277952">
    <property type="component" value="Unassembled WGS sequence"/>
</dbReference>